<keyword evidence="2" id="KW-1185">Reference proteome</keyword>
<sequence length="132" mass="14813">MWFITTTHTIPKFYRLDGVITEPAINWVYAWTEGNLHYQSTQPHIGDPTQALEALNVVGVTGFSTKAEARDVAKGFGIKIWKCLSISEPKPAKVKAVSFAELKERAFQDPEVREAYDALTELDKLNTASTKR</sequence>
<organism evidence="1 2">
    <name type="scientific">Shewanella dokdonensis</name>
    <dbReference type="NCBI Taxonomy" id="712036"/>
    <lineage>
        <taxon>Bacteria</taxon>
        <taxon>Pseudomonadati</taxon>
        <taxon>Pseudomonadota</taxon>
        <taxon>Gammaproteobacteria</taxon>
        <taxon>Alteromonadales</taxon>
        <taxon>Shewanellaceae</taxon>
        <taxon>Shewanella</taxon>
    </lineage>
</organism>
<proteinExistence type="predicted"/>
<evidence type="ECO:0000313" key="2">
    <source>
        <dbReference type="Proteomes" id="UP000676428"/>
    </source>
</evidence>
<evidence type="ECO:0000313" key="1">
    <source>
        <dbReference type="EMBL" id="QVK23287.1"/>
    </source>
</evidence>
<protein>
    <submittedName>
        <fullName evidence="1">Uncharacterized protein</fullName>
    </submittedName>
</protein>
<accession>A0ABX8DHK7</accession>
<name>A0ABX8DHK7_9GAMM</name>
<dbReference type="Proteomes" id="UP000676428">
    <property type="component" value="Chromosome"/>
</dbReference>
<dbReference type="RefSeq" id="WP_213681919.1">
    <property type="nucleotide sequence ID" value="NZ_CP074572.1"/>
</dbReference>
<dbReference type="EMBL" id="CP074572">
    <property type="protein sequence ID" value="QVK23287.1"/>
    <property type="molecule type" value="Genomic_DNA"/>
</dbReference>
<gene>
    <name evidence="1" type="ORF">KHX94_00110</name>
</gene>
<reference evidence="1 2" key="1">
    <citation type="journal article" date="2012" name="Int. J. Syst. Evol. Microbiol.">
        <title>Shewanella dokdonensis sp. nov., isolated from seawater.</title>
        <authorList>
            <person name="Sung H.R."/>
            <person name="Yoon J.H."/>
            <person name="Ghim S.Y."/>
        </authorList>
    </citation>
    <scope>NUCLEOTIDE SEQUENCE [LARGE SCALE GENOMIC DNA]</scope>
    <source>
        <strain evidence="1 2">DSM 23626</strain>
    </source>
</reference>